<proteinExistence type="inferred from homology"/>
<dbReference type="Gene3D" id="2.70.50.30">
    <property type="entry name" value="Coagulation Factor XIII, subunit A, domain 1"/>
    <property type="match status" value="1"/>
</dbReference>
<evidence type="ECO:0000256" key="3">
    <source>
        <dbReference type="ARBA" id="ARBA00022490"/>
    </source>
</evidence>
<keyword evidence="8" id="KW-1185">Reference proteome</keyword>
<comment type="subcellular location">
    <subcellularLocation>
        <location evidence="1">Cytoplasm</location>
    </subcellularLocation>
</comment>
<organism evidence="7 8">
    <name type="scientific">Jimgerdemannia flammicorona</name>
    <dbReference type="NCBI Taxonomy" id="994334"/>
    <lineage>
        <taxon>Eukaryota</taxon>
        <taxon>Fungi</taxon>
        <taxon>Fungi incertae sedis</taxon>
        <taxon>Mucoromycota</taxon>
        <taxon>Mucoromycotina</taxon>
        <taxon>Endogonomycetes</taxon>
        <taxon>Endogonales</taxon>
        <taxon>Endogonaceae</taxon>
        <taxon>Jimgerdemannia</taxon>
    </lineage>
</organism>
<comment type="caution">
    <text evidence="7">The sequence shown here is derived from an EMBL/GenBank/DDBJ whole genome shotgun (WGS) entry which is preliminary data.</text>
</comment>
<dbReference type="PRINTS" id="PR00492">
    <property type="entry name" value="RHOGDI"/>
</dbReference>
<dbReference type="SUPFAM" id="SSF81296">
    <property type="entry name" value="E set domains"/>
    <property type="match status" value="1"/>
</dbReference>
<comment type="function">
    <text evidence="4">Regulates the GDP/GTP exchange reaction of the Rho proteins by inhibiting the dissociation of GDP from them, and the subsequent binding of GTP to them.</text>
</comment>
<dbReference type="AlphaFoldDB" id="A0A433QA39"/>
<evidence type="ECO:0000256" key="5">
    <source>
        <dbReference type="ARBA" id="ARBA00071407"/>
    </source>
</evidence>
<dbReference type="InterPro" id="IPR024792">
    <property type="entry name" value="RhoGDI_dom_sf"/>
</dbReference>
<dbReference type="InterPro" id="IPR000406">
    <property type="entry name" value="Rho_GDI"/>
</dbReference>
<evidence type="ECO:0000256" key="1">
    <source>
        <dbReference type="ARBA" id="ARBA00004496"/>
    </source>
</evidence>
<dbReference type="Proteomes" id="UP000274822">
    <property type="component" value="Unassembled WGS sequence"/>
</dbReference>
<reference evidence="7 8" key="1">
    <citation type="journal article" date="2018" name="New Phytol.">
        <title>Phylogenomics of Endogonaceae and evolution of mycorrhizas within Mucoromycota.</title>
        <authorList>
            <person name="Chang Y."/>
            <person name="Desiro A."/>
            <person name="Na H."/>
            <person name="Sandor L."/>
            <person name="Lipzen A."/>
            <person name="Clum A."/>
            <person name="Barry K."/>
            <person name="Grigoriev I.V."/>
            <person name="Martin F.M."/>
            <person name="Stajich J.E."/>
            <person name="Smith M.E."/>
            <person name="Bonito G."/>
            <person name="Spatafora J.W."/>
        </authorList>
    </citation>
    <scope>NUCLEOTIDE SEQUENCE [LARGE SCALE GENOMIC DNA]</scope>
    <source>
        <strain evidence="7 8">AD002</strain>
    </source>
</reference>
<name>A0A433QA39_9FUNG</name>
<evidence type="ECO:0000256" key="4">
    <source>
        <dbReference type="ARBA" id="ARBA00054143"/>
    </source>
</evidence>
<dbReference type="GO" id="GO:0007266">
    <property type="term" value="P:Rho protein signal transduction"/>
    <property type="evidence" value="ECO:0007669"/>
    <property type="project" value="InterPro"/>
</dbReference>
<protein>
    <recommendedName>
        <fullName evidence="5">Rho GDP-dissociation inhibitor</fullName>
    </recommendedName>
</protein>
<evidence type="ECO:0000256" key="2">
    <source>
        <dbReference type="ARBA" id="ARBA00009758"/>
    </source>
</evidence>
<evidence type="ECO:0000313" key="8">
    <source>
        <dbReference type="Proteomes" id="UP000274822"/>
    </source>
</evidence>
<evidence type="ECO:0000313" key="7">
    <source>
        <dbReference type="EMBL" id="RUS26660.1"/>
    </source>
</evidence>
<dbReference type="EMBL" id="RBNJ01009939">
    <property type="protein sequence ID" value="RUS26660.1"/>
    <property type="molecule type" value="Genomic_DNA"/>
</dbReference>
<dbReference type="InterPro" id="IPR014756">
    <property type="entry name" value="Ig_E-set"/>
</dbReference>
<dbReference type="PANTHER" id="PTHR10980:SF3">
    <property type="entry name" value="LD16419P"/>
    <property type="match status" value="1"/>
</dbReference>
<sequence>MTNQQYNDDELAPSQTTKKKSIQEYQTLDTNNESLQKWKASLSLSQSSGPFDDPHHVIISQIALKVAGHSDIILDLSMPETLQTVKDKPFTIKEGVEYRMKVLFKIQHDVVSSLKYLQVVKRHGIQVDKTEEMIGSYGSAPEPYEKKFIIEEMPAGMLAHGHYEAKSKFVDDNNVMHIEWNWSFDIKKDWK</sequence>
<dbReference type="PANTHER" id="PTHR10980">
    <property type="entry name" value="RHO GDP-DISSOCIATION INHIBITOR"/>
    <property type="match status" value="1"/>
</dbReference>
<dbReference type="GO" id="GO:0016020">
    <property type="term" value="C:membrane"/>
    <property type="evidence" value="ECO:0007669"/>
    <property type="project" value="TreeGrafter"/>
</dbReference>
<dbReference type="GO" id="GO:0005829">
    <property type="term" value="C:cytosol"/>
    <property type="evidence" value="ECO:0007669"/>
    <property type="project" value="TreeGrafter"/>
</dbReference>
<gene>
    <name evidence="7" type="ORF">BC938DRAFT_484296</name>
</gene>
<accession>A0A433QA39</accession>
<evidence type="ECO:0000256" key="6">
    <source>
        <dbReference type="SAM" id="MobiDB-lite"/>
    </source>
</evidence>
<comment type="similarity">
    <text evidence="2">Belongs to the Rho GDI family.</text>
</comment>
<keyword evidence="3" id="KW-0963">Cytoplasm</keyword>
<dbReference type="FunFam" id="2.70.50.30:FF:000001">
    <property type="entry name" value="Rho GDP-dissociation inhibitor 1"/>
    <property type="match status" value="1"/>
</dbReference>
<dbReference type="Pfam" id="PF02115">
    <property type="entry name" value="Rho_GDI"/>
    <property type="match status" value="1"/>
</dbReference>
<feature type="region of interest" description="Disordered" evidence="6">
    <location>
        <begin position="1"/>
        <end position="21"/>
    </location>
</feature>
<dbReference type="GO" id="GO:0005094">
    <property type="term" value="F:Rho GDP-dissociation inhibitor activity"/>
    <property type="evidence" value="ECO:0007669"/>
    <property type="project" value="InterPro"/>
</dbReference>